<proteinExistence type="predicted"/>
<comment type="caution">
    <text evidence="1">The sequence shown here is derived from an EMBL/GenBank/DDBJ whole genome shotgun (WGS) entry which is preliminary data.</text>
</comment>
<dbReference type="EMBL" id="LBWG01000011">
    <property type="protein sequence ID" value="KKR04176.1"/>
    <property type="molecule type" value="Genomic_DNA"/>
</dbReference>
<gene>
    <name evidence="1" type="ORF">UT30_C0011G0022</name>
</gene>
<dbReference type="Proteomes" id="UP000033935">
    <property type="component" value="Unassembled WGS sequence"/>
</dbReference>
<evidence type="ECO:0000313" key="2">
    <source>
        <dbReference type="Proteomes" id="UP000033935"/>
    </source>
</evidence>
<accession>A0A0G0MUS9</accession>
<organism evidence="1 2">
    <name type="scientific">Candidatus Uhrbacteria bacterium GW2011_GWF2_39_13</name>
    <dbReference type="NCBI Taxonomy" id="1618995"/>
    <lineage>
        <taxon>Bacteria</taxon>
        <taxon>Candidatus Uhriibacteriota</taxon>
    </lineage>
</organism>
<dbReference type="AlphaFoldDB" id="A0A0G0MUS9"/>
<protein>
    <submittedName>
        <fullName evidence="1">Uncharacterized protein</fullName>
    </submittedName>
</protein>
<name>A0A0G0MUS9_9BACT</name>
<sequence length="147" mass="16678">MGWFPFKKSVIKTYVVIQSPDDRKVQKILALENWRDSSSHSIKKNEIEAVWGNGGIPDYLWFAIGDVHYINETQTSQILAQFFKDHEPSFGDIELHYSTIVPDEVALRIRNADILLLEVEIDGTKYPMYQAGHGGGSCVRFCSNPTS</sequence>
<evidence type="ECO:0000313" key="1">
    <source>
        <dbReference type="EMBL" id="KKR04176.1"/>
    </source>
</evidence>
<reference evidence="1 2" key="1">
    <citation type="journal article" date="2015" name="Nature">
        <title>rRNA introns, odd ribosomes, and small enigmatic genomes across a large radiation of phyla.</title>
        <authorList>
            <person name="Brown C.T."/>
            <person name="Hug L.A."/>
            <person name="Thomas B.C."/>
            <person name="Sharon I."/>
            <person name="Castelle C.J."/>
            <person name="Singh A."/>
            <person name="Wilkins M.J."/>
            <person name="Williams K.H."/>
            <person name="Banfield J.F."/>
        </authorList>
    </citation>
    <scope>NUCLEOTIDE SEQUENCE [LARGE SCALE GENOMIC DNA]</scope>
</reference>